<evidence type="ECO:0000313" key="3">
    <source>
        <dbReference type="Proteomes" id="UP001592530"/>
    </source>
</evidence>
<comment type="caution">
    <text evidence="2">The sequence shown here is derived from an EMBL/GenBank/DDBJ whole genome shotgun (WGS) entry which is preliminary data.</text>
</comment>
<protein>
    <submittedName>
        <fullName evidence="2">Uncharacterized protein</fullName>
    </submittedName>
</protein>
<organism evidence="2 3">
    <name type="scientific">Streptacidiphilus alkalitolerans</name>
    <dbReference type="NCBI Taxonomy" id="3342712"/>
    <lineage>
        <taxon>Bacteria</taxon>
        <taxon>Bacillati</taxon>
        <taxon>Actinomycetota</taxon>
        <taxon>Actinomycetes</taxon>
        <taxon>Kitasatosporales</taxon>
        <taxon>Streptomycetaceae</taxon>
        <taxon>Streptacidiphilus</taxon>
    </lineage>
</organism>
<feature type="compositionally biased region" description="Gly residues" evidence="1">
    <location>
        <begin position="20"/>
        <end position="30"/>
    </location>
</feature>
<dbReference type="EMBL" id="JBHEZY010000004">
    <property type="protein sequence ID" value="MFC1431700.1"/>
    <property type="molecule type" value="Genomic_DNA"/>
</dbReference>
<feature type="region of interest" description="Disordered" evidence="1">
    <location>
        <begin position="1"/>
        <end position="63"/>
    </location>
</feature>
<dbReference type="Proteomes" id="UP001592530">
    <property type="component" value="Unassembled WGS sequence"/>
</dbReference>
<proteinExistence type="predicted"/>
<reference evidence="2 3" key="1">
    <citation type="submission" date="2024-09" db="EMBL/GenBank/DDBJ databases">
        <authorList>
            <person name="Lee S.D."/>
        </authorList>
    </citation>
    <scope>NUCLEOTIDE SEQUENCE [LARGE SCALE GENOMIC DNA]</scope>
    <source>
        <strain evidence="2 3">N1-3</strain>
    </source>
</reference>
<sequence length="63" mass="6854">MRLGCRQYREGGTEQEGDFAQGGGRHGVGEQGPEEDARLSQTVHQAGGLRAHQGLRHRERAGD</sequence>
<evidence type="ECO:0000313" key="2">
    <source>
        <dbReference type="EMBL" id="MFC1431700.1"/>
    </source>
</evidence>
<evidence type="ECO:0000256" key="1">
    <source>
        <dbReference type="SAM" id="MobiDB-lite"/>
    </source>
</evidence>
<gene>
    <name evidence="2" type="ORF">ACEZDB_13700</name>
</gene>
<feature type="compositionally biased region" description="Basic residues" evidence="1">
    <location>
        <begin position="53"/>
        <end position="63"/>
    </location>
</feature>
<dbReference type="RefSeq" id="WP_380552617.1">
    <property type="nucleotide sequence ID" value="NZ_JBHEZY010000004.1"/>
</dbReference>
<accession>A0ABV6X077</accession>
<name>A0ABV6X077_9ACTN</name>